<dbReference type="InterPro" id="IPR036465">
    <property type="entry name" value="vWFA_dom_sf"/>
</dbReference>
<dbReference type="EMBL" id="VWSH01000001">
    <property type="protein sequence ID" value="KAA5537033.1"/>
    <property type="molecule type" value="Genomic_DNA"/>
</dbReference>
<comment type="caution">
    <text evidence="2">The sequence shown here is derived from an EMBL/GenBank/DDBJ whole genome shotgun (WGS) entry which is preliminary data.</text>
</comment>
<name>A0A5M6CQ03_9BACT</name>
<evidence type="ECO:0000313" key="3">
    <source>
        <dbReference type="Proteomes" id="UP000323632"/>
    </source>
</evidence>
<sequence>MTIIPQQSTIENLELIARQVVEGFIIGLHKSPFHGFSVEFAEHRLYNQGDNLKYVDWKVYGRNDKMFVKKFEEETNLRCYIALDTSASMFFPETGTTKLQYSCVAAACLLHLFKKQLDAGALAFFDEGLNELTNAKSSSRHFRTLMTELEKVLHQKNQGKKTDTAAALHQLADRIHQRSLVIIFSDMPDASENGEALLSALQHLRYNKHEVILFHVVDGKKELEFDFENRPYEFVDMETNEVLKINPTDIKEAYISKMTAYRKRLENHCQQNRIDLITCDMGEPVEQVLNRYLLKRNKMM</sequence>
<reference evidence="2 3" key="1">
    <citation type="submission" date="2019-09" db="EMBL/GenBank/DDBJ databases">
        <title>Genome sequence and assembly of Taibaiella sp.</title>
        <authorList>
            <person name="Chhetri G."/>
        </authorList>
    </citation>
    <scope>NUCLEOTIDE SEQUENCE [LARGE SCALE GENOMIC DNA]</scope>
    <source>
        <strain evidence="2 3">KVB11</strain>
    </source>
</reference>
<organism evidence="2 3">
    <name type="scientific">Taibaiella lutea</name>
    <dbReference type="NCBI Taxonomy" id="2608001"/>
    <lineage>
        <taxon>Bacteria</taxon>
        <taxon>Pseudomonadati</taxon>
        <taxon>Bacteroidota</taxon>
        <taxon>Chitinophagia</taxon>
        <taxon>Chitinophagales</taxon>
        <taxon>Chitinophagaceae</taxon>
        <taxon>Taibaiella</taxon>
    </lineage>
</organism>
<evidence type="ECO:0000259" key="1">
    <source>
        <dbReference type="Pfam" id="PF01882"/>
    </source>
</evidence>
<keyword evidence="3" id="KW-1185">Reference proteome</keyword>
<accession>A0A5M6CQ03</accession>
<dbReference type="Proteomes" id="UP000323632">
    <property type="component" value="Unassembled WGS sequence"/>
</dbReference>
<dbReference type="PANTHER" id="PTHR33608">
    <property type="entry name" value="BLL2464 PROTEIN"/>
    <property type="match status" value="1"/>
</dbReference>
<dbReference type="InterPro" id="IPR002881">
    <property type="entry name" value="DUF58"/>
</dbReference>
<dbReference type="Pfam" id="PF01882">
    <property type="entry name" value="DUF58"/>
    <property type="match status" value="1"/>
</dbReference>
<dbReference type="RefSeq" id="WP_150031609.1">
    <property type="nucleotide sequence ID" value="NZ_VWSH01000001.1"/>
</dbReference>
<proteinExistence type="predicted"/>
<gene>
    <name evidence="2" type="ORF">F0919_05000</name>
</gene>
<dbReference type="AlphaFoldDB" id="A0A5M6CQ03"/>
<dbReference type="PANTHER" id="PTHR33608:SF7">
    <property type="entry name" value="DUF58 DOMAIN-CONTAINING PROTEIN"/>
    <property type="match status" value="1"/>
</dbReference>
<dbReference type="SUPFAM" id="SSF53300">
    <property type="entry name" value="vWA-like"/>
    <property type="match status" value="1"/>
</dbReference>
<feature type="domain" description="DUF58" evidence="1">
    <location>
        <begin position="42"/>
        <end position="261"/>
    </location>
</feature>
<evidence type="ECO:0000313" key="2">
    <source>
        <dbReference type="EMBL" id="KAA5537033.1"/>
    </source>
</evidence>
<dbReference type="Gene3D" id="3.40.50.410">
    <property type="entry name" value="von Willebrand factor, type A domain"/>
    <property type="match status" value="1"/>
</dbReference>
<protein>
    <submittedName>
        <fullName evidence="2">DUF58 domain-containing protein</fullName>
    </submittedName>
</protein>